<dbReference type="EC" id="4.2.1.10" evidence="6"/>
<feature type="binding site" evidence="6">
    <location>
        <begin position="35"/>
        <end position="37"/>
    </location>
    <ligand>
        <name>3-dehydroquinate</name>
        <dbReference type="ChEBI" id="CHEBI:32364"/>
    </ligand>
</feature>
<evidence type="ECO:0000256" key="3">
    <source>
        <dbReference type="ARBA" id="ARBA00023141"/>
    </source>
</evidence>
<dbReference type="PANTHER" id="PTHR43699">
    <property type="entry name" value="3-DEHYDROQUINATE DEHYDRATASE"/>
    <property type="match status" value="1"/>
</dbReference>
<comment type="pathway">
    <text evidence="6">Metabolic intermediate biosynthesis; chorismate biosynthesis; chorismate from D-erythrose 4-phosphate and phosphoenolpyruvate: step 3/7.</text>
</comment>
<dbReference type="GO" id="GO:0009073">
    <property type="term" value="P:aromatic amino acid family biosynthetic process"/>
    <property type="evidence" value="ECO:0007669"/>
    <property type="project" value="UniProtKB-KW"/>
</dbReference>
<evidence type="ECO:0000256" key="2">
    <source>
        <dbReference type="ARBA" id="ARBA00022605"/>
    </source>
</evidence>
<evidence type="ECO:0000256" key="4">
    <source>
        <dbReference type="ARBA" id="ARBA00023239"/>
    </source>
</evidence>
<dbReference type="HOGENOM" id="CLU_064444_0_0_9"/>
<keyword evidence="4 6" id="KW-0456">Lyase</keyword>
<dbReference type="AlphaFoldDB" id="A0A0E1X8V9"/>
<dbReference type="NCBIfam" id="TIGR01093">
    <property type="entry name" value="aroD"/>
    <property type="match status" value="1"/>
</dbReference>
<organism evidence="7">
    <name type="scientific">Staphylococcus aureus subsp. aureus MN8</name>
    <dbReference type="NCBI Taxonomy" id="548470"/>
    <lineage>
        <taxon>Bacteria</taxon>
        <taxon>Bacillati</taxon>
        <taxon>Bacillota</taxon>
        <taxon>Bacilli</taxon>
        <taxon>Bacillales</taxon>
        <taxon>Staphylococcaceae</taxon>
        <taxon>Staphylococcus</taxon>
    </lineage>
</organism>
<dbReference type="GO" id="GO:0008652">
    <property type="term" value="P:amino acid biosynthetic process"/>
    <property type="evidence" value="ECO:0007669"/>
    <property type="project" value="UniProtKB-KW"/>
</dbReference>
<accession>A0A0E1X8V9</accession>
<dbReference type="Gene3D" id="3.20.20.70">
    <property type="entry name" value="Aldolase class I"/>
    <property type="match status" value="1"/>
</dbReference>
<dbReference type="UniPathway" id="UPA00053">
    <property type="reaction ID" value="UER00086"/>
</dbReference>
<dbReference type="Pfam" id="PF01487">
    <property type="entry name" value="DHquinase_I"/>
    <property type="match status" value="1"/>
</dbReference>
<comment type="caution">
    <text evidence="7">The sequence shown here is derived from an EMBL/GenBank/DDBJ whole genome shotgun (WGS) entry which is preliminary data.</text>
</comment>
<feature type="active site" description="Proton donor/acceptor" evidence="6">
    <location>
        <position position="133"/>
    </location>
</feature>
<evidence type="ECO:0000256" key="6">
    <source>
        <dbReference type="HAMAP-Rule" id="MF_00214"/>
    </source>
</evidence>
<dbReference type="InterPro" id="IPR001381">
    <property type="entry name" value="DHquinase_I"/>
</dbReference>
<keyword evidence="5 6" id="KW-0704">Schiff base</keyword>
<dbReference type="InterPro" id="IPR050146">
    <property type="entry name" value="Type-I_3-dehydroquinase"/>
</dbReference>
<dbReference type="GO" id="GO:0009423">
    <property type="term" value="P:chorismate biosynthetic process"/>
    <property type="evidence" value="ECO:0007669"/>
    <property type="project" value="UniProtKB-UniRule"/>
</dbReference>
<dbReference type="GO" id="GO:0003855">
    <property type="term" value="F:3-dehydroquinate dehydratase activity"/>
    <property type="evidence" value="ECO:0007669"/>
    <property type="project" value="UniProtKB-UniRule"/>
</dbReference>
<dbReference type="CDD" id="cd00502">
    <property type="entry name" value="DHQase_I"/>
    <property type="match status" value="1"/>
</dbReference>
<dbReference type="SMR" id="A0A0E1X8V9"/>
<name>A0A0E1X8V9_STAAU</name>
<dbReference type="PANTHER" id="PTHR43699:SF1">
    <property type="entry name" value="3-DEHYDROQUINATE DEHYDRATASE"/>
    <property type="match status" value="1"/>
</dbReference>
<dbReference type="FunFam" id="3.20.20.70:FF:000216">
    <property type="entry name" value="3-dehydroquinate dehydratase"/>
    <property type="match status" value="1"/>
</dbReference>
<dbReference type="Proteomes" id="UP000003455">
    <property type="component" value="Chromosome"/>
</dbReference>
<evidence type="ECO:0000313" key="7">
    <source>
        <dbReference type="EMBL" id="EFH95273.1"/>
    </source>
</evidence>
<keyword evidence="3 6" id="KW-0057">Aromatic amino acid biosynthesis</keyword>
<comment type="catalytic activity">
    <reaction evidence="1 6">
        <text>3-dehydroquinate = 3-dehydroshikimate + H2O</text>
        <dbReference type="Rhea" id="RHEA:21096"/>
        <dbReference type="ChEBI" id="CHEBI:15377"/>
        <dbReference type="ChEBI" id="CHEBI:16630"/>
        <dbReference type="ChEBI" id="CHEBI:32364"/>
        <dbReference type="EC" id="4.2.1.10"/>
    </reaction>
</comment>
<feature type="active site" description="Schiff-base intermediate with substrate" evidence="6">
    <location>
        <position position="160"/>
    </location>
</feature>
<comment type="similarity">
    <text evidence="6">Belongs to the type-I 3-dehydroquinase family.</text>
</comment>
<feature type="binding site" evidence="6">
    <location>
        <position position="202"/>
    </location>
    <ligand>
        <name>3-dehydroquinate</name>
        <dbReference type="ChEBI" id="CHEBI:32364"/>
    </ligand>
</feature>
<keyword evidence="2 6" id="KW-0028">Amino-acid biosynthesis</keyword>
<evidence type="ECO:0000256" key="5">
    <source>
        <dbReference type="ARBA" id="ARBA00023270"/>
    </source>
</evidence>
<comment type="caution">
    <text evidence="6">Lacks conserved residue(s) required for the propagation of feature annotation.</text>
</comment>
<protein>
    <recommendedName>
        <fullName evidence="6">3-dehydroquinate dehydratase</fullName>
        <shortName evidence="6">3-dehydroquinase</shortName>
        <ecNumber evidence="6">4.2.1.10</ecNumber>
    </recommendedName>
    <alternativeName>
        <fullName evidence="6">Type I DHQase</fullName>
    </alternativeName>
    <alternativeName>
        <fullName evidence="6">Type I dehydroquinase</fullName>
        <shortName evidence="6">DHQ1</shortName>
    </alternativeName>
</protein>
<dbReference type="InterPro" id="IPR013785">
    <property type="entry name" value="Aldolase_TIM"/>
</dbReference>
<dbReference type="SUPFAM" id="SSF51569">
    <property type="entry name" value="Aldolase"/>
    <property type="match status" value="1"/>
</dbReference>
<feature type="binding site" evidence="6">
    <location>
        <position position="70"/>
    </location>
    <ligand>
        <name>3-dehydroquinate</name>
        <dbReference type="ChEBI" id="CHEBI:32364"/>
    </ligand>
</feature>
<dbReference type="GO" id="GO:0046279">
    <property type="term" value="P:3,4-dihydroxybenzoate biosynthetic process"/>
    <property type="evidence" value="ECO:0007669"/>
    <property type="project" value="UniProtKB-ARBA"/>
</dbReference>
<evidence type="ECO:0000256" key="1">
    <source>
        <dbReference type="ARBA" id="ARBA00001864"/>
    </source>
</evidence>
<reference evidence="7" key="1">
    <citation type="submission" date="2010-05" db="EMBL/GenBank/DDBJ databases">
        <authorList>
            <person name="Muzny D."/>
            <person name="Qin X."/>
            <person name="Buhay C."/>
            <person name="Dugan-Rocha S."/>
            <person name="Ding Y."/>
            <person name="Chen G."/>
            <person name="Hawes A."/>
            <person name="Holder M."/>
            <person name="Jhangiani S."/>
            <person name="Johnson A."/>
            <person name="Khan Z."/>
            <person name="Li Z."/>
            <person name="Liu W."/>
            <person name="Liu X."/>
            <person name="Perez L."/>
            <person name="Shen H."/>
            <person name="Wang Q."/>
            <person name="Watt J."/>
            <person name="Xi L."/>
            <person name="Xin Y."/>
            <person name="Zhou J."/>
            <person name="Deng J."/>
            <person name="Jiang H."/>
            <person name="Liu Y."/>
            <person name="Qu J."/>
            <person name="Song X.-Z."/>
            <person name="Zhang L."/>
            <person name="Villasana D."/>
            <person name="Johnson A."/>
            <person name="Liu J."/>
            <person name="Liyanage D."/>
            <person name="Lorensuhewa L."/>
            <person name="Robinson T."/>
            <person name="Song A."/>
            <person name="Song B.-B."/>
            <person name="Dinh H."/>
            <person name="Thornton R."/>
            <person name="Coyle M."/>
            <person name="Francisco L."/>
            <person name="Jackson L."/>
            <person name="Javaid M."/>
            <person name="Korchina V."/>
            <person name="Kovar C."/>
            <person name="Mata R."/>
            <person name="Mathew T."/>
            <person name="Ngo R."/>
            <person name="Nguyen L."/>
            <person name="Nguyen N."/>
            <person name="Okwuonu G."/>
            <person name="Ongeri F."/>
            <person name="Pham C."/>
            <person name="Simmons D."/>
            <person name="Wilczek-Boney K."/>
            <person name="Hale W."/>
            <person name="Jakkamsetti A."/>
            <person name="Pham P."/>
            <person name="Ruth R."/>
            <person name="San Lucas F."/>
            <person name="Warren J."/>
            <person name="Zhang J."/>
            <person name="Zhao Z."/>
            <person name="Zhou C."/>
            <person name="Zhu D."/>
            <person name="Lee S."/>
            <person name="Bess C."/>
            <person name="Blankenburg K."/>
            <person name="Forbes L."/>
            <person name="Fu Q."/>
            <person name="Gubbala S."/>
            <person name="Hirani K."/>
            <person name="Jayaseelan J.C."/>
            <person name="Lara F."/>
            <person name="Munidasa M."/>
            <person name="Palculict T."/>
            <person name="Patil S."/>
            <person name="Pu L.-L."/>
            <person name="Saada N."/>
            <person name="Tang L."/>
            <person name="Weissenberger G."/>
            <person name="Zhu Y."/>
            <person name="Hemphill L."/>
            <person name="Shang Y."/>
            <person name="Youmans B."/>
            <person name="Ayvaz T."/>
            <person name="Ross M."/>
            <person name="Santibanez J."/>
            <person name="Aqrawi P."/>
            <person name="Gross S."/>
            <person name="Joshi V."/>
            <person name="Fowler G."/>
            <person name="Nazareth L."/>
            <person name="Reid J."/>
            <person name="Worley K."/>
            <person name="Petrosino J."/>
            <person name="Highlander S."/>
            <person name="Gibbs R."/>
        </authorList>
    </citation>
    <scope>NUCLEOTIDE SEQUENCE [LARGE SCALE GENOMIC DNA]</scope>
    <source>
        <strain evidence="7">MN8</strain>
    </source>
</reference>
<feature type="binding site" evidence="6">
    <location>
        <position position="225"/>
    </location>
    <ligand>
        <name>3-dehydroquinate</name>
        <dbReference type="ChEBI" id="CHEBI:32364"/>
    </ligand>
</feature>
<dbReference type="HAMAP" id="MF_00214">
    <property type="entry name" value="AroD"/>
    <property type="match status" value="1"/>
</dbReference>
<dbReference type="EMBL" id="ACJA02000003">
    <property type="protein sequence ID" value="EFH95273.1"/>
    <property type="molecule type" value="Genomic_DNA"/>
</dbReference>
<sequence length="238" mass="27053">MTHVEVVATITPQLYIEETLIQKINHRIDAIDVLELRIDQFENVTVDQVAEMITKLKVMQDSFKLLVTYRTKLQGGYGQFTNDSYLNLISDLANINGIDMIDIEWQADIDIEKHQRIITHLQQYNKEVIISHHNFESTPPLDELQFIFFKMQKFNPEYVKLAVMPHNKNDVLNLLQAMSTFSDTMDCKVVGISMSKLGLISRTAQGVFGGALTYGCIGEPQAPGQIDVTDLKAQVTLY</sequence>
<gene>
    <name evidence="6 7" type="primary">aroD</name>
    <name evidence="7" type="ORF">HMPREF0769_11483</name>
</gene>
<comment type="subunit">
    <text evidence="6">Homodimer.</text>
</comment>
<proteinExistence type="inferred from homology"/>
<comment type="function">
    <text evidence="6">Involved in the third step of the chorismate pathway, which leads to the biosynthesis of aromatic amino acids. Catalyzes the cis-dehydration of 3-dehydroquinate (DHQ) and introduces the first double bond of the aromatic ring to yield 3-dehydroshikimate.</text>
</comment>
<dbReference type="RefSeq" id="WP_000150036.1">
    <property type="nucleotide sequence ID" value="NZ_CM000952.1"/>
</dbReference>